<organism evidence="1 2">
    <name type="scientific">Dactylosporangium roseum</name>
    <dbReference type="NCBI Taxonomy" id="47989"/>
    <lineage>
        <taxon>Bacteria</taxon>
        <taxon>Bacillati</taxon>
        <taxon>Actinomycetota</taxon>
        <taxon>Actinomycetes</taxon>
        <taxon>Micromonosporales</taxon>
        <taxon>Micromonosporaceae</taxon>
        <taxon>Dactylosporangium</taxon>
    </lineage>
</organism>
<evidence type="ECO:0000313" key="2">
    <source>
        <dbReference type="Proteomes" id="UP001058271"/>
    </source>
</evidence>
<evidence type="ECO:0008006" key="3">
    <source>
        <dbReference type="Google" id="ProtNLM"/>
    </source>
</evidence>
<name>A0ABY5ZDQ0_9ACTN</name>
<gene>
    <name evidence="1" type="ORF">Drose_09310</name>
</gene>
<reference evidence="1" key="1">
    <citation type="submission" date="2021-04" db="EMBL/GenBank/DDBJ databases">
        <title>Biosynthetic gene clusters of Dactylosporangioum roseum.</title>
        <authorList>
            <person name="Hartkoorn R.C."/>
            <person name="Beaudoing E."/>
            <person name="Hot D."/>
            <person name="Moureu S."/>
        </authorList>
    </citation>
    <scope>NUCLEOTIDE SEQUENCE</scope>
    <source>
        <strain evidence="1">NRRL B-16295</strain>
    </source>
</reference>
<dbReference type="Proteomes" id="UP001058271">
    <property type="component" value="Chromosome"/>
</dbReference>
<accession>A0ABY5ZDQ0</accession>
<keyword evidence="2" id="KW-1185">Reference proteome</keyword>
<protein>
    <recommendedName>
        <fullName evidence="3">Immunity protein 35 domain-containing protein</fullName>
    </recommendedName>
</protein>
<evidence type="ECO:0000313" key="1">
    <source>
        <dbReference type="EMBL" id="UWZ40281.1"/>
    </source>
</evidence>
<proteinExistence type="predicted"/>
<dbReference type="EMBL" id="CP073721">
    <property type="protein sequence ID" value="UWZ40281.1"/>
    <property type="molecule type" value="Genomic_DNA"/>
</dbReference>
<sequence length="227" mass="25588">MTVSVNDLAERLPDVENLRNISRSLAALDAIVMLDWESRYYSYDSTWGADEQLASMKNDSGDEYSIVFGPTGVFIRGFDHESSMSPYRRSPHQPWPGVIDSVPEEFRQYVFEPAFSSGEFPLITVCLWRLSGSDSRWRFGEIEYPEGEADPDGSGWMFDLVVNRSPLLYVGFAEDAYEVELDESAVAAVYDLEPMTQELIGRLNPELLLDEARESLEAIGYPVLGDS</sequence>